<evidence type="ECO:0000256" key="1">
    <source>
        <dbReference type="SAM" id="SignalP"/>
    </source>
</evidence>
<protein>
    <submittedName>
        <fullName evidence="2">Uncharacterized protein</fullName>
    </submittedName>
</protein>
<evidence type="ECO:0000313" key="2">
    <source>
        <dbReference type="EMBL" id="CAH0369150.1"/>
    </source>
</evidence>
<accession>A0A8J2WHX6</accession>
<reference evidence="2" key="1">
    <citation type="submission" date="2021-11" db="EMBL/GenBank/DDBJ databases">
        <authorList>
            <consortium name="Genoscope - CEA"/>
            <person name="William W."/>
        </authorList>
    </citation>
    <scope>NUCLEOTIDE SEQUENCE</scope>
</reference>
<dbReference type="Proteomes" id="UP000789595">
    <property type="component" value="Unassembled WGS sequence"/>
</dbReference>
<keyword evidence="3" id="KW-1185">Reference proteome</keyword>
<sequence>MRFATILTVGTASALAPPLGTPASGWRSCRPSTRLYHAGGHGELIDDGYTGGTMQLLREAPSLEYEKWLELHAGEAVSGVYALFESDDCVFVGMGNDAVTALQEVRKTLGADVSLKIEEHDGDGVMSLVFGSWLDEASPGGVRPRVNAERAAARAAARGF</sequence>
<evidence type="ECO:0000313" key="3">
    <source>
        <dbReference type="Proteomes" id="UP000789595"/>
    </source>
</evidence>
<comment type="caution">
    <text evidence="2">The sequence shown here is derived from an EMBL/GenBank/DDBJ whole genome shotgun (WGS) entry which is preliminary data.</text>
</comment>
<feature type="signal peptide" evidence="1">
    <location>
        <begin position="1"/>
        <end position="16"/>
    </location>
</feature>
<dbReference type="EMBL" id="CAKKNE010000002">
    <property type="protein sequence ID" value="CAH0369150.1"/>
    <property type="molecule type" value="Genomic_DNA"/>
</dbReference>
<keyword evidence="1" id="KW-0732">Signal</keyword>
<feature type="chain" id="PRO_5035278209" evidence="1">
    <location>
        <begin position="17"/>
        <end position="160"/>
    </location>
</feature>
<dbReference type="AlphaFoldDB" id="A0A8J2WHX6"/>
<proteinExistence type="predicted"/>
<organism evidence="2 3">
    <name type="scientific">Pelagomonas calceolata</name>
    <dbReference type="NCBI Taxonomy" id="35677"/>
    <lineage>
        <taxon>Eukaryota</taxon>
        <taxon>Sar</taxon>
        <taxon>Stramenopiles</taxon>
        <taxon>Ochrophyta</taxon>
        <taxon>Pelagophyceae</taxon>
        <taxon>Pelagomonadales</taxon>
        <taxon>Pelagomonadaceae</taxon>
        <taxon>Pelagomonas</taxon>
    </lineage>
</organism>
<gene>
    <name evidence="2" type="ORF">PECAL_2P22600</name>
</gene>
<name>A0A8J2WHX6_9STRA</name>